<dbReference type="CDD" id="cd17682">
    <property type="entry name" value="RUN_RUFY4_like"/>
    <property type="match status" value="1"/>
</dbReference>
<organism evidence="3 4">
    <name type="scientific">Allacma fusca</name>
    <dbReference type="NCBI Taxonomy" id="39272"/>
    <lineage>
        <taxon>Eukaryota</taxon>
        <taxon>Metazoa</taxon>
        <taxon>Ecdysozoa</taxon>
        <taxon>Arthropoda</taxon>
        <taxon>Hexapoda</taxon>
        <taxon>Collembola</taxon>
        <taxon>Symphypleona</taxon>
        <taxon>Sminthuridae</taxon>
        <taxon>Allacma</taxon>
    </lineage>
</organism>
<dbReference type="PROSITE" id="PS50106">
    <property type="entry name" value="PDZ"/>
    <property type="match status" value="1"/>
</dbReference>
<sequence length="387" mass="43347">MTLSDPLLKELKGHIISLLSGPDGRVEYKSKSYGDDDETVFLLCHCLESIFLKGLVRYDGFTPWKADCFQWFYQIVRKYQKVIPLVFKSSFEEVLNDKKTKSHIGKTRLLIRTCLKRRCLHVPLELHISNIDFTLDLSNSSFLDESWQAPALVKVEMVPCNSLGLTLGFPLGFPVIVDIVEHSAAAELSDRIEIGDILDEINGITLRNLYGSKIGSLFKKCRAEPFTVTIVKGRDPKTSQVYLPIIKLYRILGLNPGDTDVSSKMGPIITELSREENIIHHSNVPEQEPLLFDLMSTYDVEPNCCSDLAEGDLLGLGVGAYCGNQVSAANCSFREISDSIEEPEKIRKNSSALLTDDHKDESSPQSSPRKHVPISKFYGEDGDQFIV</sequence>
<feature type="region of interest" description="Disordered" evidence="1">
    <location>
        <begin position="346"/>
        <end position="387"/>
    </location>
</feature>
<dbReference type="CDD" id="cd00136">
    <property type="entry name" value="PDZ_canonical"/>
    <property type="match status" value="1"/>
</dbReference>
<keyword evidence="4" id="KW-1185">Reference proteome</keyword>
<name>A0A8J2PFX9_9HEXA</name>
<comment type="caution">
    <text evidence="3">The sequence shown here is derived from an EMBL/GenBank/DDBJ whole genome shotgun (WGS) entry which is preliminary data.</text>
</comment>
<gene>
    <name evidence="3" type="ORF">AFUS01_LOCUS38008</name>
</gene>
<feature type="domain" description="PDZ" evidence="2">
    <location>
        <begin position="152"/>
        <end position="209"/>
    </location>
</feature>
<reference evidence="3" key="1">
    <citation type="submission" date="2021-06" db="EMBL/GenBank/DDBJ databases">
        <authorList>
            <person name="Hodson N. C."/>
            <person name="Mongue J. A."/>
            <person name="Jaron S. K."/>
        </authorList>
    </citation>
    <scope>NUCLEOTIDE SEQUENCE</scope>
</reference>
<accession>A0A8J2PFX9</accession>
<evidence type="ECO:0000313" key="4">
    <source>
        <dbReference type="Proteomes" id="UP000708208"/>
    </source>
</evidence>
<protein>
    <recommendedName>
        <fullName evidence="2">PDZ domain-containing protein</fullName>
    </recommendedName>
</protein>
<dbReference type="Proteomes" id="UP000708208">
    <property type="component" value="Unassembled WGS sequence"/>
</dbReference>
<evidence type="ECO:0000313" key="3">
    <source>
        <dbReference type="EMBL" id="CAG7828057.1"/>
    </source>
</evidence>
<evidence type="ECO:0000256" key="1">
    <source>
        <dbReference type="SAM" id="MobiDB-lite"/>
    </source>
</evidence>
<dbReference type="EMBL" id="CAJVCH010545959">
    <property type="protein sequence ID" value="CAG7828057.1"/>
    <property type="molecule type" value="Genomic_DNA"/>
</dbReference>
<proteinExistence type="predicted"/>
<dbReference type="InterPro" id="IPR001478">
    <property type="entry name" value="PDZ"/>
</dbReference>
<dbReference type="AlphaFoldDB" id="A0A8J2PFX9"/>
<dbReference type="OrthoDB" id="9044749at2759"/>
<evidence type="ECO:0000259" key="2">
    <source>
        <dbReference type="PROSITE" id="PS50106"/>
    </source>
</evidence>